<evidence type="ECO:0000313" key="2">
    <source>
        <dbReference type="Proteomes" id="UP001060085"/>
    </source>
</evidence>
<gene>
    <name evidence="1" type="ORF">M9H77_08093</name>
</gene>
<dbReference type="Proteomes" id="UP001060085">
    <property type="component" value="Linkage Group LG02"/>
</dbReference>
<dbReference type="EMBL" id="CM044702">
    <property type="protein sequence ID" value="KAI5677143.1"/>
    <property type="molecule type" value="Genomic_DNA"/>
</dbReference>
<organism evidence="1 2">
    <name type="scientific">Catharanthus roseus</name>
    <name type="common">Madagascar periwinkle</name>
    <name type="synonym">Vinca rosea</name>
    <dbReference type="NCBI Taxonomy" id="4058"/>
    <lineage>
        <taxon>Eukaryota</taxon>
        <taxon>Viridiplantae</taxon>
        <taxon>Streptophyta</taxon>
        <taxon>Embryophyta</taxon>
        <taxon>Tracheophyta</taxon>
        <taxon>Spermatophyta</taxon>
        <taxon>Magnoliopsida</taxon>
        <taxon>eudicotyledons</taxon>
        <taxon>Gunneridae</taxon>
        <taxon>Pentapetalae</taxon>
        <taxon>asterids</taxon>
        <taxon>lamiids</taxon>
        <taxon>Gentianales</taxon>
        <taxon>Apocynaceae</taxon>
        <taxon>Rauvolfioideae</taxon>
        <taxon>Vinceae</taxon>
        <taxon>Catharanthinae</taxon>
        <taxon>Catharanthus</taxon>
    </lineage>
</organism>
<reference evidence="2" key="1">
    <citation type="journal article" date="2023" name="Nat. Plants">
        <title>Single-cell RNA sequencing provides a high-resolution roadmap for understanding the multicellular compartmentation of specialized metabolism.</title>
        <authorList>
            <person name="Sun S."/>
            <person name="Shen X."/>
            <person name="Li Y."/>
            <person name="Li Y."/>
            <person name="Wang S."/>
            <person name="Li R."/>
            <person name="Zhang H."/>
            <person name="Shen G."/>
            <person name="Guo B."/>
            <person name="Wei J."/>
            <person name="Xu J."/>
            <person name="St-Pierre B."/>
            <person name="Chen S."/>
            <person name="Sun C."/>
        </authorList>
    </citation>
    <scope>NUCLEOTIDE SEQUENCE [LARGE SCALE GENOMIC DNA]</scope>
</reference>
<sequence length="467" mass="53114">MNMEEELVPKLNIELSGLFPISSMFKFPATNEVGFVAFILNNFKERLPREPASDDHGSPDDLLKIHINTVYEGLQALRHSFGGNSGLIYNTEGLRALFTCHKDLVYQAEYFVDLPASKASNQQLELAYLSEEIRHIQKEIETIINDTPSPRQYQQFELHTLLSEILGQITEQTNQTCGTSASSFAEKESFPNDCNGSRVIFTTRHHVVASQAKSVPHDIRLLSDEESWKPLPVKLFKEENCPSELLEVGRRIAKTDLHTLELSYRHLPGYLKPCFLYFGAFHEDMEIPVRKLLQLWVAEGFIYLPKIGPKSAEDEAENYLNDLVNRSLVIIAKRSSEGWAKACGIHDEYRLSIGCNSIPPIAMGYFESRVRTVLITKSREICQGQRTMPLRTTSFPKEFSGLDVTRYKFKLLRVLDLGTIEVEAKSVFIAICEMVSLRFLSLVYTRNPSRNIQPQEPGSLSSRWTTL</sequence>
<accession>A0ACC0BX78</accession>
<proteinExistence type="predicted"/>
<comment type="caution">
    <text evidence="1">The sequence shown here is derived from an EMBL/GenBank/DDBJ whole genome shotgun (WGS) entry which is preliminary data.</text>
</comment>
<keyword evidence="2" id="KW-1185">Reference proteome</keyword>
<evidence type="ECO:0000313" key="1">
    <source>
        <dbReference type="EMBL" id="KAI5677143.1"/>
    </source>
</evidence>
<name>A0ACC0BX78_CATRO</name>
<protein>
    <submittedName>
        <fullName evidence="1">Uncharacterized protein</fullName>
    </submittedName>
</protein>